<feature type="region of interest" description="Disordered" evidence="1">
    <location>
        <begin position="1"/>
        <end position="59"/>
    </location>
</feature>
<dbReference type="AlphaFoldDB" id="A0AAV4MCB5"/>
<feature type="compositionally biased region" description="Polar residues" evidence="1">
    <location>
        <begin position="19"/>
        <end position="47"/>
    </location>
</feature>
<evidence type="ECO:0000256" key="1">
    <source>
        <dbReference type="SAM" id="MobiDB-lite"/>
    </source>
</evidence>
<sequence>MTLTMEKQKLNGKFKDITRPQTNDSQRLLITNLQDTSIMDSASNSRHPTSRRFLERQPTGALVSQPLRIGKRCIHGNRRPRWPDAGAVMSWTSHLG</sequence>
<organism evidence="2 3">
    <name type="scientific">Caerostris extrusa</name>
    <name type="common">Bark spider</name>
    <name type="synonym">Caerostris bankana</name>
    <dbReference type="NCBI Taxonomy" id="172846"/>
    <lineage>
        <taxon>Eukaryota</taxon>
        <taxon>Metazoa</taxon>
        <taxon>Ecdysozoa</taxon>
        <taxon>Arthropoda</taxon>
        <taxon>Chelicerata</taxon>
        <taxon>Arachnida</taxon>
        <taxon>Araneae</taxon>
        <taxon>Araneomorphae</taxon>
        <taxon>Entelegynae</taxon>
        <taxon>Araneoidea</taxon>
        <taxon>Araneidae</taxon>
        <taxon>Caerostris</taxon>
    </lineage>
</organism>
<dbReference type="Proteomes" id="UP001054945">
    <property type="component" value="Unassembled WGS sequence"/>
</dbReference>
<gene>
    <name evidence="2" type="ORF">CEXT_743551</name>
</gene>
<accession>A0AAV4MCB5</accession>
<name>A0AAV4MCB5_CAEEX</name>
<evidence type="ECO:0000313" key="2">
    <source>
        <dbReference type="EMBL" id="GIX69528.1"/>
    </source>
</evidence>
<keyword evidence="3" id="KW-1185">Reference proteome</keyword>
<feature type="compositionally biased region" description="Basic and acidic residues" evidence="1">
    <location>
        <begin position="1"/>
        <end position="18"/>
    </location>
</feature>
<proteinExistence type="predicted"/>
<reference evidence="2 3" key="1">
    <citation type="submission" date="2021-06" db="EMBL/GenBank/DDBJ databases">
        <title>Caerostris extrusa draft genome.</title>
        <authorList>
            <person name="Kono N."/>
            <person name="Arakawa K."/>
        </authorList>
    </citation>
    <scope>NUCLEOTIDE SEQUENCE [LARGE SCALE GENOMIC DNA]</scope>
</reference>
<evidence type="ECO:0000313" key="3">
    <source>
        <dbReference type="Proteomes" id="UP001054945"/>
    </source>
</evidence>
<comment type="caution">
    <text evidence="2">The sequence shown here is derived from an EMBL/GenBank/DDBJ whole genome shotgun (WGS) entry which is preliminary data.</text>
</comment>
<protein>
    <submittedName>
        <fullName evidence="2">Uncharacterized protein</fullName>
    </submittedName>
</protein>
<dbReference type="EMBL" id="BPLR01019594">
    <property type="protein sequence ID" value="GIX69528.1"/>
    <property type="molecule type" value="Genomic_DNA"/>
</dbReference>